<protein>
    <submittedName>
        <fullName evidence="1">Uncharacterized protein</fullName>
    </submittedName>
</protein>
<evidence type="ECO:0000313" key="1">
    <source>
        <dbReference type="EMBL" id="WCH97970.1"/>
    </source>
</evidence>
<name>A0ABY7R367_9PSED</name>
<dbReference type="EMBL" id="CP116669">
    <property type="protein sequence ID" value="WCH97970.1"/>
    <property type="molecule type" value="Genomic_DNA"/>
</dbReference>
<dbReference type="Proteomes" id="UP001214301">
    <property type="component" value="Chromosome"/>
</dbReference>
<sequence length="231" mass="24057">MEFVVPRARHLPDLLANASSADLNVLADLITDNGNGRVALDSKVKTTILARQAKGTLQSIPDVLDAEIRAFGSNSIATLFRSEGVSYLELATDTAKKLDGKLSESLDIFEIEKVVVCQAVEKYAGVKGIGDYATALGYVAQVVKGLISVAGTASGIAATGGAAGIAGAIGGRLLSMAVPPLAVAAAGATIFQAASPAFRITVPAVLQIAKIRQARYEYDFAIYKEKLRACM</sequence>
<reference evidence="1 2" key="1">
    <citation type="journal article" date="2020" name="Front. Microbiol.">
        <title>Toward Biorecycling: Isolation of a Soil Bacterium That Grows on a Polyurethane Oligomer and Monomer.</title>
        <authorList>
            <person name="Espinosa M.J.C."/>
            <person name="Blanco A.C."/>
            <person name="Schmidgall T."/>
            <person name="Atanasoff-Kardjalieff A.K."/>
            <person name="Kappelmeyer U."/>
            <person name="Tischler D."/>
            <person name="Pieper D.H."/>
            <person name="Heipieper H.J."/>
            <person name="Eberlein C."/>
        </authorList>
    </citation>
    <scope>NUCLEOTIDE SEQUENCE [LARGE SCALE GENOMIC DNA]</scope>
    <source>
        <strain evidence="1 2">TDA1</strain>
    </source>
</reference>
<dbReference type="RefSeq" id="WP_047583013.1">
    <property type="nucleotide sequence ID" value="NZ_CP116669.1"/>
</dbReference>
<keyword evidence="2" id="KW-1185">Reference proteome</keyword>
<organism evidence="1 2">
    <name type="scientific">Pseudomonas capeferrum</name>
    <dbReference type="NCBI Taxonomy" id="1495066"/>
    <lineage>
        <taxon>Bacteria</taxon>
        <taxon>Pseudomonadati</taxon>
        <taxon>Pseudomonadota</taxon>
        <taxon>Gammaproteobacteria</taxon>
        <taxon>Pseudomonadales</taxon>
        <taxon>Pseudomonadaceae</taxon>
        <taxon>Pseudomonas</taxon>
    </lineage>
</organism>
<accession>A0ABY7R367</accession>
<evidence type="ECO:0000313" key="2">
    <source>
        <dbReference type="Proteomes" id="UP001214301"/>
    </source>
</evidence>
<proteinExistence type="predicted"/>
<gene>
    <name evidence="1" type="ORF">PMC74_14360</name>
</gene>